<gene>
    <name evidence="1" type="ORF">SS1G_01724</name>
</gene>
<dbReference type="EMBL" id="CH476622">
    <property type="protein sequence ID" value="EDN96798.1"/>
    <property type="molecule type" value="Genomic_DNA"/>
</dbReference>
<organism evidence="1 2">
    <name type="scientific">Sclerotinia sclerotiorum (strain ATCC 18683 / 1980 / Ss-1)</name>
    <name type="common">White mold</name>
    <name type="synonym">Whetzelinia sclerotiorum</name>
    <dbReference type="NCBI Taxonomy" id="665079"/>
    <lineage>
        <taxon>Eukaryota</taxon>
        <taxon>Fungi</taxon>
        <taxon>Dikarya</taxon>
        <taxon>Ascomycota</taxon>
        <taxon>Pezizomycotina</taxon>
        <taxon>Leotiomycetes</taxon>
        <taxon>Helotiales</taxon>
        <taxon>Sclerotiniaceae</taxon>
        <taxon>Sclerotinia</taxon>
    </lineage>
</organism>
<dbReference type="KEGG" id="ssl:SS1G_01724"/>
<keyword evidence="2" id="KW-1185">Reference proteome</keyword>
<name>A7E8U6_SCLS1</name>
<proteinExistence type="predicted"/>
<accession>A7E8U6</accession>
<sequence>MTRNNALAMLSQESQVAVTELVPKPARQPSTWYAWMCWQAIWYSSEACGVLGSKVGHPT</sequence>
<dbReference type="GeneID" id="5493395"/>
<dbReference type="Proteomes" id="UP000001312">
    <property type="component" value="Unassembled WGS sequence"/>
</dbReference>
<reference evidence="2" key="1">
    <citation type="journal article" date="2011" name="PLoS Genet.">
        <title>Genomic analysis of the necrotrophic fungal pathogens Sclerotinia sclerotiorum and Botrytis cinerea.</title>
        <authorList>
            <person name="Amselem J."/>
            <person name="Cuomo C.A."/>
            <person name="van Kan J.A."/>
            <person name="Viaud M."/>
            <person name="Benito E.P."/>
            <person name="Couloux A."/>
            <person name="Coutinho P.M."/>
            <person name="de Vries R.P."/>
            <person name="Dyer P.S."/>
            <person name="Fillinger S."/>
            <person name="Fournier E."/>
            <person name="Gout L."/>
            <person name="Hahn M."/>
            <person name="Kohn L."/>
            <person name="Lapalu N."/>
            <person name="Plummer K.M."/>
            <person name="Pradier J.M."/>
            <person name="Quevillon E."/>
            <person name="Sharon A."/>
            <person name="Simon A."/>
            <person name="ten Have A."/>
            <person name="Tudzynski B."/>
            <person name="Tudzynski P."/>
            <person name="Wincker P."/>
            <person name="Andrew M."/>
            <person name="Anthouard V."/>
            <person name="Beever R.E."/>
            <person name="Beffa R."/>
            <person name="Benoit I."/>
            <person name="Bouzid O."/>
            <person name="Brault B."/>
            <person name="Chen Z."/>
            <person name="Choquer M."/>
            <person name="Collemare J."/>
            <person name="Cotton P."/>
            <person name="Danchin E.G."/>
            <person name="Da Silva C."/>
            <person name="Gautier A."/>
            <person name="Giraud C."/>
            <person name="Giraud T."/>
            <person name="Gonzalez C."/>
            <person name="Grossetete S."/>
            <person name="Guldener U."/>
            <person name="Henrissat B."/>
            <person name="Howlett B.J."/>
            <person name="Kodira C."/>
            <person name="Kretschmer M."/>
            <person name="Lappartient A."/>
            <person name="Leroch M."/>
            <person name="Levis C."/>
            <person name="Mauceli E."/>
            <person name="Neuveglise C."/>
            <person name="Oeser B."/>
            <person name="Pearson M."/>
            <person name="Poulain J."/>
            <person name="Poussereau N."/>
            <person name="Quesneville H."/>
            <person name="Rascle C."/>
            <person name="Schumacher J."/>
            <person name="Segurens B."/>
            <person name="Sexton A."/>
            <person name="Silva E."/>
            <person name="Sirven C."/>
            <person name="Soanes D.M."/>
            <person name="Talbot N.J."/>
            <person name="Templeton M."/>
            <person name="Yandava C."/>
            <person name="Yarden O."/>
            <person name="Zeng Q."/>
            <person name="Rollins J.A."/>
            <person name="Lebrun M.H."/>
            <person name="Dickman M."/>
        </authorList>
    </citation>
    <scope>NUCLEOTIDE SEQUENCE [LARGE SCALE GENOMIC DNA]</scope>
    <source>
        <strain evidence="2">ATCC 18683 / 1980 / Ss-1</strain>
    </source>
</reference>
<dbReference type="HOGENOM" id="CLU_2962254_0_0_1"/>
<dbReference type="AlphaFoldDB" id="A7E8U6"/>
<evidence type="ECO:0000313" key="2">
    <source>
        <dbReference type="Proteomes" id="UP000001312"/>
    </source>
</evidence>
<dbReference type="InParanoid" id="A7E8U6"/>
<dbReference type="RefSeq" id="XP_001597530.1">
    <property type="nucleotide sequence ID" value="XM_001597480.1"/>
</dbReference>
<evidence type="ECO:0000313" key="1">
    <source>
        <dbReference type="EMBL" id="EDN96798.1"/>
    </source>
</evidence>
<protein>
    <submittedName>
        <fullName evidence="1">Uncharacterized protein</fullName>
    </submittedName>
</protein>